<evidence type="ECO:0000313" key="8">
    <source>
        <dbReference type="EMBL" id="ODV55425.1"/>
    </source>
</evidence>
<keyword evidence="4" id="KW-0233">DNA recombination</keyword>
<dbReference type="GO" id="GO:0006310">
    <property type="term" value="P:DNA recombination"/>
    <property type="evidence" value="ECO:0007669"/>
    <property type="project" value="UniProtKB-KW"/>
</dbReference>
<dbReference type="EMBL" id="MECQ01000001">
    <property type="protein sequence ID" value="ODV55425.1"/>
    <property type="molecule type" value="Genomic_DNA"/>
</dbReference>
<name>A0A1E4R4P0_9BACI</name>
<evidence type="ECO:0000256" key="4">
    <source>
        <dbReference type="ARBA" id="ARBA00023172"/>
    </source>
</evidence>
<protein>
    <recommendedName>
        <fullName evidence="10">Site-specific integrase</fullName>
    </recommendedName>
</protein>
<evidence type="ECO:0000256" key="5">
    <source>
        <dbReference type="PROSITE-ProRule" id="PRU01248"/>
    </source>
</evidence>
<accession>A0A1E4R4P0</accession>
<organism evidence="8 9">
    <name type="scientific">Lysinibacillus fusiformis</name>
    <dbReference type="NCBI Taxonomy" id="28031"/>
    <lineage>
        <taxon>Bacteria</taxon>
        <taxon>Bacillati</taxon>
        <taxon>Bacillota</taxon>
        <taxon>Bacilli</taxon>
        <taxon>Bacillales</taxon>
        <taxon>Bacillaceae</taxon>
        <taxon>Lysinibacillus</taxon>
    </lineage>
</organism>
<keyword evidence="2" id="KW-0229">DNA integration</keyword>
<comment type="caution">
    <text evidence="8">The sequence shown here is derived from an EMBL/GenBank/DDBJ whole genome shotgun (WGS) entry which is preliminary data.</text>
</comment>
<keyword evidence="3 5" id="KW-0238">DNA-binding</keyword>
<dbReference type="InterPro" id="IPR011010">
    <property type="entry name" value="DNA_brk_join_enz"/>
</dbReference>
<dbReference type="Gene3D" id="1.10.150.130">
    <property type="match status" value="1"/>
</dbReference>
<dbReference type="PROSITE" id="PS51900">
    <property type="entry name" value="CB"/>
    <property type="match status" value="1"/>
</dbReference>
<dbReference type="OrthoDB" id="9803188at2"/>
<dbReference type="InterPro" id="IPR050808">
    <property type="entry name" value="Phage_Integrase"/>
</dbReference>
<reference evidence="8 9" key="1">
    <citation type="submission" date="2016-09" db="EMBL/GenBank/DDBJ databases">
        <title>Draft genome sequence of the soil isolate, Lysinibacillus fusiformis M5, a potential hypoxanthine producer.</title>
        <authorList>
            <person name="Gallegos-Monterrosa R."/>
            <person name="Maroti G."/>
            <person name="Balint B."/>
            <person name="Kovacs A.T."/>
        </authorList>
    </citation>
    <scope>NUCLEOTIDE SEQUENCE [LARGE SCALE GENOMIC DNA]</scope>
    <source>
        <strain evidence="8 9">M5</strain>
    </source>
</reference>
<evidence type="ECO:0008006" key="10">
    <source>
        <dbReference type="Google" id="ProtNLM"/>
    </source>
</evidence>
<dbReference type="GO" id="GO:0003677">
    <property type="term" value="F:DNA binding"/>
    <property type="evidence" value="ECO:0007669"/>
    <property type="project" value="UniProtKB-UniRule"/>
</dbReference>
<dbReference type="Pfam" id="PF14659">
    <property type="entry name" value="Phage_int_SAM_3"/>
    <property type="match status" value="1"/>
</dbReference>
<dbReference type="RefSeq" id="WP_069480511.1">
    <property type="nucleotide sequence ID" value="NZ_KV766182.1"/>
</dbReference>
<evidence type="ECO:0000259" key="7">
    <source>
        <dbReference type="PROSITE" id="PS51900"/>
    </source>
</evidence>
<feature type="domain" description="Core-binding (CB)" evidence="7">
    <location>
        <begin position="76"/>
        <end position="157"/>
    </location>
</feature>
<dbReference type="InterPro" id="IPR028259">
    <property type="entry name" value="AP2-like_int_N"/>
</dbReference>
<evidence type="ECO:0000259" key="6">
    <source>
        <dbReference type="PROSITE" id="PS51898"/>
    </source>
</evidence>
<dbReference type="Pfam" id="PF00589">
    <property type="entry name" value="Phage_integrase"/>
    <property type="match status" value="1"/>
</dbReference>
<gene>
    <name evidence="8" type="ORF">BG258_05670</name>
</gene>
<comment type="similarity">
    <text evidence="1">Belongs to the 'phage' integrase family.</text>
</comment>
<dbReference type="InterPro" id="IPR013762">
    <property type="entry name" value="Integrase-like_cat_sf"/>
</dbReference>
<dbReference type="Pfam" id="PF14657">
    <property type="entry name" value="Arm-DNA-bind_4"/>
    <property type="match status" value="1"/>
</dbReference>
<dbReference type="InterPro" id="IPR004107">
    <property type="entry name" value="Integrase_SAM-like_N"/>
</dbReference>
<dbReference type="AlphaFoldDB" id="A0A1E4R4P0"/>
<evidence type="ECO:0000256" key="3">
    <source>
        <dbReference type="ARBA" id="ARBA00023125"/>
    </source>
</evidence>
<dbReference type="InterPro" id="IPR002104">
    <property type="entry name" value="Integrase_catalytic"/>
</dbReference>
<feature type="domain" description="Tyr recombinase" evidence="6">
    <location>
        <begin position="180"/>
        <end position="376"/>
    </location>
</feature>
<evidence type="ECO:0000256" key="1">
    <source>
        <dbReference type="ARBA" id="ARBA00008857"/>
    </source>
</evidence>
<sequence length="385" mass="45258">MARQQYNKTKKEHIYWYKDGKQKKFAFRYRYYNTSGTRKEKSRSGFETEKAAELALTQLKADILSGNLAKVDNQELTIEEWLNMWYQANHTKWKVSTQHLYKYYIDHQILPFLRHLKLNNLTKTSYQNYINNLLKEFSLSTVNGVHAVLNHAINAAVDDEILTRNRISKVVFPKNTPEPFEEKHLDLQEIEKLLTYVKNHEGFTHFVLILTLVSTGIRKGEAIGLKWNDIDFENNLITIQRTRDHLGTRSTKSWNSMRKIDIGNHLISYLEKYKIWYKKKFLEHGRILEEDDYVFINENLLEPVSRQFPNYIVDRAYEAGVIKKITPHMLRHSCASILISQGIPITTVAKMLGDSVEMILKVYAHSLREKEKEVVKVMDTLLKFG</sequence>
<dbReference type="PROSITE" id="PS51898">
    <property type="entry name" value="TYR_RECOMBINASE"/>
    <property type="match status" value="1"/>
</dbReference>
<dbReference type="PANTHER" id="PTHR30629">
    <property type="entry name" value="PROPHAGE INTEGRASE"/>
    <property type="match status" value="1"/>
</dbReference>
<proteinExistence type="inferred from homology"/>
<dbReference type="PANTHER" id="PTHR30629:SF2">
    <property type="entry name" value="PROPHAGE INTEGRASE INTS-RELATED"/>
    <property type="match status" value="1"/>
</dbReference>
<evidence type="ECO:0000313" key="9">
    <source>
        <dbReference type="Proteomes" id="UP000094784"/>
    </source>
</evidence>
<dbReference type="InterPro" id="IPR010998">
    <property type="entry name" value="Integrase_recombinase_N"/>
</dbReference>
<dbReference type="InterPro" id="IPR044068">
    <property type="entry name" value="CB"/>
</dbReference>
<dbReference type="CDD" id="cd01189">
    <property type="entry name" value="INT_ICEBs1_C_like"/>
    <property type="match status" value="1"/>
</dbReference>
<dbReference type="Proteomes" id="UP000094784">
    <property type="component" value="Unassembled WGS sequence"/>
</dbReference>
<dbReference type="GO" id="GO:0015074">
    <property type="term" value="P:DNA integration"/>
    <property type="evidence" value="ECO:0007669"/>
    <property type="project" value="UniProtKB-KW"/>
</dbReference>
<dbReference type="Gene3D" id="1.10.443.10">
    <property type="entry name" value="Intergrase catalytic core"/>
    <property type="match status" value="1"/>
</dbReference>
<evidence type="ECO:0000256" key="2">
    <source>
        <dbReference type="ARBA" id="ARBA00022908"/>
    </source>
</evidence>
<dbReference type="SUPFAM" id="SSF56349">
    <property type="entry name" value="DNA breaking-rejoining enzymes"/>
    <property type="match status" value="1"/>
</dbReference>